<dbReference type="Pfam" id="PF03865">
    <property type="entry name" value="ShlB"/>
    <property type="match status" value="1"/>
</dbReference>
<dbReference type="EMBL" id="JACHWY010000001">
    <property type="protein sequence ID" value="MBB3046112.1"/>
    <property type="molecule type" value="Genomic_DNA"/>
</dbReference>
<reference evidence="2 3" key="1">
    <citation type="submission" date="2020-08" db="EMBL/GenBank/DDBJ databases">
        <title>Genomic Encyclopedia of Type Strains, Phase III (KMG-III): the genomes of soil and plant-associated and newly described type strains.</title>
        <authorList>
            <person name="Whitman W."/>
        </authorList>
    </citation>
    <scope>NUCLEOTIDE SEQUENCE [LARGE SCALE GENOMIC DNA]</scope>
    <source>
        <strain evidence="2 3">CECT 8654</strain>
    </source>
</reference>
<accession>A0A7W4Z4I7</accession>
<dbReference type="InterPro" id="IPR005565">
    <property type="entry name" value="Hemolysn_activator_HlyB_C"/>
</dbReference>
<evidence type="ECO:0000259" key="1">
    <source>
        <dbReference type="Pfam" id="PF03865"/>
    </source>
</evidence>
<comment type="caution">
    <text evidence="2">The sequence shown here is derived from an EMBL/GenBank/DDBJ whole genome shotgun (WGS) entry which is preliminary data.</text>
</comment>
<dbReference type="Gene3D" id="2.40.160.50">
    <property type="entry name" value="membrane protein fhac: a member of the omp85/tpsb transporter family"/>
    <property type="match status" value="1"/>
</dbReference>
<sequence length="549" mass="60565">MAIDLPPIIPPQLSSAEKIEAHASRGSETINTEVSGFTLRVTGNRYLTEEQIRQIAGAAKTPSQAIRAINQAYYQSGHLLVTIYYAQRGEVIYAHVVNGKLAGVEGDQSLTSHFTPLVGDENLTVAEFERRRVLADIQANRSGQKYQISYKAGSEPDAMTLVFNQADVEDYDPTEWGLSLGNQGNRFVGRYFAGASVTHQFWNGTELDVNYESAMTEWGETNGGRSYDGLLLTLDKPTRFGLYGVELSHARYERDDVVINPGQEDTSLLCTVFGFCSDAPATNEPVVVEGETSSAALTGEQVLYATPRQRLTVSERLDYTKADIELDDGRILQEEAHAAAELGLKYFRYSDWFGKPVRWSVQGFVEKGLSTDDGTFSLDNNANNVSAGKRTAEYLLYRPKMGVKVGLTDKWSVTLDVLSQLSDGEQLPQQKQFVLGGMSTLSAYLPGTLIGDTGTYVRVKLERNGWEAFGMEFTPALFAEYGQAQFENVDGELGDTRSLSDAGLSIEGELGWDITMQFVAAAPLSDRNIGEDALEDLEVDFYWKLSKTF</sequence>
<keyword evidence="3" id="KW-1185">Reference proteome</keyword>
<evidence type="ECO:0000313" key="3">
    <source>
        <dbReference type="Proteomes" id="UP000537130"/>
    </source>
</evidence>
<feature type="domain" description="Haemolysin activator HlyB C-terminal" evidence="1">
    <location>
        <begin position="281"/>
        <end position="486"/>
    </location>
</feature>
<evidence type="ECO:0000313" key="2">
    <source>
        <dbReference type="EMBL" id="MBB3046112.1"/>
    </source>
</evidence>
<dbReference type="RefSeq" id="WP_183408818.1">
    <property type="nucleotide sequence ID" value="NZ_JACHWY010000001.1"/>
</dbReference>
<gene>
    <name evidence="2" type="ORF">FHR99_000348</name>
</gene>
<dbReference type="AlphaFoldDB" id="A0A7W4Z4I7"/>
<protein>
    <submittedName>
        <fullName evidence="2">Hemolysin activation/secretion protein</fullName>
    </submittedName>
</protein>
<dbReference type="PANTHER" id="PTHR34597:SF3">
    <property type="entry name" value="OUTER MEMBRANE TRANSPORTER CDIB"/>
    <property type="match status" value="1"/>
</dbReference>
<dbReference type="GO" id="GO:0046819">
    <property type="term" value="P:protein secretion by the type V secretion system"/>
    <property type="evidence" value="ECO:0007669"/>
    <property type="project" value="TreeGrafter"/>
</dbReference>
<dbReference type="InterPro" id="IPR051544">
    <property type="entry name" value="TPS_OM_transporter"/>
</dbReference>
<dbReference type="PANTHER" id="PTHR34597">
    <property type="entry name" value="SLR1661 PROTEIN"/>
    <property type="match status" value="1"/>
</dbReference>
<organism evidence="2 3">
    <name type="scientific">Litorivivens lipolytica</name>
    <dbReference type="NCBI Taxonomy" id="1524264"/>
    <lineage>
        <taxon>Bacteria</taxon>
        <taxon>Pseudomonadati</taxon>
        <taxon>Pseudomonadota</taxon>
        <taxon>Gammaproteobacteria</taxon>
        <taxon>Litorivivens</taxon>
    </lineage>
</organism>
<dbReference type="GO" id="GO:0098046">
    <property type="term" value="C:type V protein secretion system complex"/>
    <property type="evidence" value="ECO:0007669"/>
    <property type="project" value="TreeGrafter"/>
</dbReference>
<dbReference type="GO" id="GO:0008320">
    <property type="term" value="F:protein transmembrane transporter activity"/>
    <property type="evidence" value="ECO:0007669"/>
    <property type="project" value="TreeGrafter"/>
</dbReference>
<dbReference type="Proteomes" id="UP000537130">
    <property type="component" value="Unassembled WGS sequence"/>
</dbReference>
<proteinExistence type="predicted"/>
<name>A0A7W4Z4I7_9GAMM</name>